<evidence type="ECO:0000256" key="1">
    <source>
        <dbReference type="ARBA" id="ARBA00008455"/>
    </source>
</evidence>
<feature type="compositionally biased region" description="Basic and acidic residues" evidence="3">
    <location>
        <begin position="167"/>
        <end position="178"/>
    </location>
</feature>
<dbReference type="PROSITE" id="PS00139">
    <property type="entry name" value="THIOL_PROTEASE_CYS"/>
    <property type="match status" value="1"/>
</dbReference>
<feature type="compositionally biased region" description="Polar residues" evidence="3">
    <location>
        <begin position="227"/>
        <end position="239"/>
    </location>
</feature>
<dbReference type="GO" id="GO:0006508">
    <property type="term" value="P:proteolysis"/>
    <property type="evidence" value="ECO:0007669"/>
    <property type="project" value="InterPro"/>
</dbReference>
<dbReference type="SMART" id="SM00645">
    <property type="entry name" value="Pept_C1"/>
    <property type="match status" value="1"/>
</dbReference>
<comment type="caution">
    <text evidence="6">The sequence shown here is derived from an EMBL/GenBank/DDBJ whole genome shotgun (WGS) entry which is preliminary data.</text>
</comment>
<keyword evidence="7" id="KW-1185">Reference proteome</keyword>
<feature type="compositionally biased region" description="Basic and acidic residues" evidence="3">
    <location>
        <begin position="185"/>
        <end position="201"/>
    </location>
</feature>
<dbReference type="InterPro" id="IPR000169">
    <property type="entry name" value="Pept_cys_AS"/>
</dbReference>
<feature type="compositionally biased region" description="Low complexity" evidence="3">
    <location>
        <begin position="480"/>
        <end position="498"/>
    </location>
</feature>
<evidence type="ECO:0000256" key="4">
    <source>
        <dbReference type="SAM" id="SignalP"/>
    </source>
</evidence>
<evidence type="ECO:0000256" key="2">
    <source>
        <dbReference type="ARBA" id="ARBA00023145"/>
    </source>
</evidence>
<feature type="compositionally biased region" description="Low complexity" evidence="3">
    <location>
        <begin position="532"/>
        <end position="545"/>
    </location>
</feature>
<dbReference type="CDD" id="cd02248">
    <property type="entry name" value="Peptidase_C1A"/>
    <property type="match status" value="1"/>
</dbReference>
<feature type="chain" id="PRO_5043718076" description="Peptidase C1A papain C-terminal domain-containing protein" evidence="4">
    <location>
        <begin position="28"/>
        <end position="846"/>
    </location>
</feature>
<dbReference type="GO" id="GO:0008234">
    <property type="term" value="F:cysteine-type peptidase activity"/>
    <property type="evidence" value="ECO:0007669"/>
    <property type="project" value="InterPro"/>
</dbReference>
<accession>A0AAV0U3N4</accession>
<keyword evidence="2" id="KW-0865">Zymogen</keyword>
<feature type="region of interest" description="Disordered" evidence="3">
    <location>
        <begin position="129"/>
        <end position="338"/>
    </location>
</feature>
<feature type="compositionally biased region" description="Low complexity" evidence="3">
    <location>
        <begin position="240"/>
        <end position="261"/>
    </location>
</feature>
<feature type="compositionally biased region" description="Polar residues" evidence="3">
    <location>
        <begin position="316"/>
        <end position="338"/>
    </location>
</feature>
<feature type="compositionally biased region" description="Low complexity" evidence="3">
    <location>
        <begin position="448"/>
        <end position="468"/>
    </location>
</feature>
<gene>
    <name evidence="6" type="ORF">HBR001_LOCUS5206</name>
</gene>
<comment type="similarity">
    <text evidence="1">Belongs to the peptidase C1 family.</text>
</comment>
<dbReference type="AlphaFoldDB" id="A0AAV0U3N4"/>
<feature type="region of interest" description="Disordered" evidence="3">
    <location>
        <begin position="360"/>
        <end position="637"/>
    </location>
</feature>
<reference evidence="6" key="1">
    <citation type="submission" date="2022-12" db="EMBL/GenBank/DDBJ databases">
        <authorList>
            <person name="Webb A."/>
        </authorList>
    </citation>
    <scope>NUCLEOTIDE SEQUENCE</scope>
    <source>
        <strain evidence="6">Hp1</strain>
    </source>
</reference>
<evidence type="ECO:0000259" key="5">
    <source>
        <dbReference type="SMART" id="SM00645"/>
    </source>
</evidence>
<feature type="compositionally biased region" description="Basic and acidic residues" evidence="3">
    <location>
        <begin position="134"/>
        <end position="149"/>
    </location>
</feature>
<proteinExistence type="inferred from homology"/>
<name>A0AAV0U3N4_HYABA</name>
<evidence type="ECO:0000313" key="7">
    <source>
        <dbReference type="Proteomes" id="UP001162031"/>
    </source>
</evidence>
<feature type="signal peptide" evidence="4">
    <location>
        <begin position="1"/>
        <end position="27"/>
    </location>
</feature>
<dbReference type="InterPro" id="IPR038765">
    <property type="entry name" value="Papain-like_cys_pep_sf"/>
</dbReference>
<feature type="compositionally biased region" description="Polar residues" evidence="3">
    <location>
        <begin position="368"/>
        <end position="447"/>
    </location>
</feature>
<protein>
    <recommendedName>
        <fullName evidence="5">Peptidase C1A papain C-terminal domain-containing protein</fullName>
    </recommendedName>
</protein>
<dbReference type="InterPro" id="IPR013128">
    <property type="entry name" value="Peptidase_C1A"/>
</dbReference>
<dbReference type="PRINTS" id="PR00705">
    <property type="entry name" value="PAPAIN"/>
</dbReference>
<dbReference type="Proteomes" id="UP001162031">
    <property type="component" value="Unassembled WGS sequence"/>
</dbReference>
<dbReference type="InterPro" id="IPR039417">
    <property type="entry name" value="Peptidase_C1A_papain-like"/>
</dbReference>
<evidence type="ECO:0000313" key="6">
    <source>
        <dbReference type="EMBL" id="CAI5731482.1"/>
    </source>
</evidence>
<organism evidence="6 7">
    <name type="scientific">Hyaloperonospora brassicae</name>
    <name type="common">Brassica downy mildew</name>
    <name type="synonym">Peronospora brassicae</name>
    <dbReference type="NCBI Taxonomy" id="162125"/>
    <lineage>
        <taxon>Eukaryota</taxon>
        <taxon>Sar</taxon>
        <taxon>Stramenopiles</taxon>
        <taxon>Oomycota</taxon>
        <taxon>Peronosporomycetes</taxon>
        <taxon>Peronosporales</taxon>
        <taxon>Peronosporaceae</taxon>
        <taxon>Hyaloperonospora</taxon>
    </lineage>
</organism>
<feature type="compositionally biased region" description="Low complexity" evidence="3">
    <location>
        <begin position="279"/>
        <end position="310"/>
    </location>
</feature>
<feature type="compositionally biased region" description="Low complexity" evidence="3">
    <location>
        <begin position="570"/>
        <end position="589"/>
    </location>
</feature>
<dbReference type="InterPro" id="IPR000668">
    <property type="entry name" value="Peptidase_C1A_C"/>
</dbReference>
<dbReference type="SUPFAM" id="SSF54001">
    <property type="entry name" value="Cysteine proteinases"/>
    <property type="match status" value="1"/>
</dbReference>
<feature type="compositionally biased region" description="Low complexity" evidence="3">
    <location>
        <begin position="603"/>
        <end position="637"/>
    </location>
</feature>
<dbReference type="PANTHER" id="PTHR12411">
    <property type="entry name" value="CYSTEINE PROTEASE FAMILY C1-RELATED"/>
    <property type="match status" value="1"/>
</dbReference>
<keyword evidence="4" id="KW-0732">Signal</keyword>
<feature type="domain" description="Peptidase C1A papain C-terminal" evidence="5">
    <location>
        <begin position="631"/>
        <end position="845"/>
    </location>
</feature>
<dbReference type="EMBL" id="CANTFL010001103">
    <property type="protein sequence ID" value="CAI5731482.1"/>
    <property type="molecule type" value="Genomic_DNA"/>
</dbReference>
<dbReference type="Pfam" id="PF00112">
    <property type="entry name" value="Peptidase_C1"/>
    <property type="match status" value="1"/>
</dbReference>
<dbReference type="Gene3D" id="3.90.70.10">
    <property type="entry name" value="Cysteine proteinases"/>
    <property type="match status" value="1"/>
</dbReference>
<evidence type="ECO:0000256" key="3">
    <source>
        <dbReference type="SAM" id="MobiDB-lite"/>
    </source>
</evidence>
<sequence>MRLRVSIASVAVAVAVVSLATTRVVEARPMHAAIVSKYHRYLEEKDQVQAELDEWLTEYGAGGRKHGYIPVTESRSTEDELEDQRQRFYMSKQLAKEARAANPMAEFGTQNPFTLMTMDEFQQFLQNSHLNARNKTETSRTAKPKDPRRAKTPWPTRSSSEREDDEGNGRDETEDGTRRRASKPVTERSRAEPSDGRRLREAQSSQFSLQLGGISMNGGDYGFRSTADGSTQSTEQTDLSGTDFSDSPGSSGTSGDNTNGGWNFGAVSIGDGAQVAPVSESNTDSSSPSWWGSHTWGGTSWWGTAGSGDSNAGAHSGTNSWGTAGSGDSNAGTHSITSWWGMGGGGGLKADANANTNTNNAGTWTFNSDGGDTNAGTWTFKPTQPSDSSPQETIAINPQWTIDPNSQITPAPDSQWTPAQDTQWTPALDSQESLASKSQETAASDSQETAASDSQETSASESQEASTSKSGETPAPESQETAASDSQETSASESQETPAPEPQETPAPESQEASNPEPQEISAPESQETPASDSQETASSASSSYQRRKPSSSDSEPAAAQEPADDESARAPSSPSASSRATDRAPASDPARESTPVPRREPAVAPVSQTDESTVSASTSASAAGASPSADADAVDWSTSPCVHAPTLQGQCGSCWAFASISALEAAQCIRNGDKNASEYSKQQLVSCDTKNFGCNGGAPVYALEYLRDNGVCTESSYAYTSIEGGQPAACAKSCTPVKSGIKEIKKIEQGDERALLRAVQQQPVIASVVSNNAVWKQYISGVITSCPPAPNVDHATLVVGYDATTIKIKNSWGTEWGEEGYVRVSRTASGMGTCDVLKDMSYPEL</sequence>
<feature type="compositionally biased region" description="Low complexity" evidence="3">
    <location>
        <begin position="552"/>
        <end position="562"/>
    </location>
</feature>